<keyword evidence="4 5" id="KW-0274">FAD</keyword>
<evidence type="ECO:0000259" key="7">
    <source>
        <dbReference type="Pfam" id="PF02770"/>
    </source>
</evidence>
<proteinExistence type="inferred from homology"/>
<dbReference type="SUPFAM" id="SSF47203">
    <property type="entry name" value="Acyl-CoA dehydrogenase C-terminal domain-like"/>
    <property type="match status" value="1"/>
</dbReference>
<feature type="domain" description="Acyl-CoA oxidase/dehydrogenase middle" evidence="7">
    <location>
        <begin position="124"/>
        <end position="220"/>
    </location>
</feature>
<sequence>MFHELSEENQLIAETAAKLARDQLEPVAAALDRGEERESFLSNLKLLAENGFMGLNISADYGGTEAGATGFALAITEIAKACAATALTVSVSNMVAEVIQAIGSEEQRQTHLPRLTDGTYAAGSFCLTEADAGSDAASMRCRAVKDGDSYVLNGTKLYISSAEYAGVFVVWAVTDPSAPKGKGISTFLVEAGTPGLVIGKEEKKMGQTASATNEVHFQDCRVPASALMGKENDGFRFAVKELSGGRIGIGALALGIGLKAMDVATAYVSERKQFGQPLAAQQGIQWMLADRATELEASRLLILQAAGLKDAGKPFSTQASMAKLYASETAQRATYTALQLHGGAGYIKDYPLERYARDARITTIYEGTSEIQRLIIARDLLKDM</sequence>
<comment type="similarity">
    <text evidence="2 5">Belongs to the acyl-CoA dehydrogenase family.</text>
</comment>
<dbReference type="Proteomes" id="UP001597327">
    <property type="component" value="Unassembled WGS sequence"/>
</dbReference>
<evidence type="ECO:0000256" key="3">
    <source>
        <dbReference type="ARBA" id="ARBA00022630"/>
    </source>
</evidence>
<organism evidence="9 10">
    <name type="scientific">Roseibium aestuarii</name>
    <dbReference type="NCBI Taxonomy" id="2600299"/>
    <lineage>
        <taxon>Bacteria</taxon>
        <taxon>Pseudomonadati</taxon>
        <taxon>Pseudomonadota</taxon>
        <taxon>Alphaproteobacteria</taxon>
        <taxon>Hyphomicrobiales</taxon>
        <taxon>Stappiaceae</taxon>
        <taxon>Roseibium</taxon>
    </lineage>
</organism>
<comment type="caution">
    <text evidence="9">The sequence shown here is derived from an EMBL/GenBank/DDBJ whole genome shotgun (WGS) entry which is preliminary data.</text>
</comment>
<evidence type="ECO:0000259" key="8">
    <source>
        <dbReference type="Pfam" id="PF02771"/>
    </source>
</evidence>
<dbReference type="InterPro" id="IPR006091">
    <property type="entry name" value="Acyl-CoA_Oxase/DH_mid-dom"/>
</dbReference>
<dbReference type="SUPFAM" id="SSF56645">
    <property type="entry name" value="Acyl-CoA dehydrogenase NM domain-like"/>
    <property type="match status" value="1"/>
</dbReference>
<dbReference type="Pfam" id="PF02771">
    <property type="entry name" value="Acyl-CoA_dh_N"/>
    <property type="match status" value="1"/>
</dbReference>
<gene>
    <name evidence="9" type="ORF">ACFSC7_07535</name>
</gene>
<dbReference type="Pfam" id="PF02770">
    <property type="entry name" value="Acyl-CoA_dh_M"/>
    <property type="match status" value="1"/>
</dbReference>
<dbReference type="InterPro" id="IPR009100">
    <property type="entry name" value="AcylCoA_DH/oxidase_NM_dom_sf"/>
</dbReference>
<dbReference type="InterPro" id="IPR037069">
    <property type="entry name" value="AcylCoA_DH/ox_N_sf"/>
</dbReference>
<dbReference type="PIRSF" id="PIRSF016578">
    <property type="entry name" value="HsaA"/>
    <property type="match status" value="1"/>
</dbReference>
<evidence type="ECO:0000256" key="2">
    <source>
        <dbReference type="ARBA" id="ARBA00009347"/>
    </source>
</evidence>
<evidence type="ECO:0000256" key="4">
    <source>
        <dbReference type="ARBA" id="ARBA00022827"/>
    </source>
</evidence>
<evidence type="ECO:0000256" key="5">
    <source>
        <dbReference type="RuleBase" id="RU362125"/>
    </source>
</evidence>
<feature type="domain" description="Acyl-CoA dehydrogenase/oxidase N-terminal" evidence="8">
    <location>
        <begin position="6"/>
        <end position="118"/>
    </location>
</feature>
<feature type="domain" description="Acyl-CoA dehydrogenase/oxidase C-terminal" evidence="6">
    <location>
        <begin position="232"/>
        <end position="380"/>
    </location>
</feature>
<keyword evidence="3 5" id="KW-0285">Flavoprotein</keyword>
<evidence type="ECO:0000256" key="1">
    <source>
        <dbReference type="ARBA" id="ARBA00001974"/>
    </source>
</evidence>
<dbReference type="PROSITE" id="PS00073">
    <property type="entry name" value="ACYL_COA_DH_2"/>
    <property type="match status" value="1"/>
</dbReference>
<dbReference type="InterPro" id="IPR013786">
    <property type="entry name" value="AcylCoA_DH/ox_N"/>
</dbReference>
<dbReference type="Gene3D" id="1.10.540.10">
    <property type="entry name" value="Acyl-CoA dehydrogenase/oxidase, N-terminal domain"/>
    <property type="match status" value="1"/>
</dbReference>
<reference evidence="10" key="1">
    <citation type="journal article" date="2019" name="Int. J. Syst. Evol. Microbiol.">
        <title>The Global Catalogue of Microorganisms (GCM) 10K type strain sequencing project: providing services to taxonomists for standard genome sequencing and annotation.</title>
        <authorList>
            <consortium name="The Broad Institute Genomics Platform"/>
            <consortium name="The Broad Institute Genome Sequencing Center for Infectious Disease"/>
            <person name="Wu L."/>
            <person name="Ma J."/>
        </authorList>
    </citation>
    <scope>NUCLEOTIDE SEQUENCE [LARGE SCALE GENOMIC DNA]</scope>
    <source>
        <strain evidence="10">JCM 3369</strain>
    </source>
</reference>
<dbReference type="InterPro" id="IPR046373">
    <property type="entry name" value="Acyl-CoA_Oxase/DH_mid-dom_sf"/>
</dbReference>
<dbReference type="PROSITE" id="PS00072">
    <property type="entry name" value="ACYL_COA_DH_1"/>
    <property type="match status" value="1"/>
</dbReference>
<dbReference type="RefSeq" id="WP_149890897.1">
    <property type="nucleotide sequence ID" value="NZ_JBHUFA010000001.1"/>
</dbReference>
<dbReference type="PANTHER" id="PTHR43884:SF12">
    <property type="entry name" value="ISOVALERYL-COA DEHYDROGENASE, MITOCHONDRIAL-RELATED"/>
    <property type="match status" value="1"/>
</dbReference>
<accession>A0ABW4JU01</accession>
<dbReference type="InterPro" id="IPR009075">
    <property type="entry name" value="AcylCo_DH/oxidase_C"/>
</dbReference>
<dbReference type="InterPro" id="IPR036250">
    <property type="entry name" value="AcylCo_DH-like_C"/>
</dbReference>
<name>A0ABW4JU01_9HYPH</name>
<comment type="cofactor">
    <cofactor evidence="1 5">
        <name>FAD</name>
        <dbReference type="ChEBI" id="CHEBI:57692"/>
    </cofactor>
</comment>
<keyword evidence="5" id="KW-0560">Oxidoreductase</keyword>
<evidence type="ECO:0000259" key="6">
    <source>
        <dbReference type="Pfam" id="PF00441"/>
    </source>
</evidence>
<keyword evidence="10" id="KW-1185">Reference proteome</keyword>
<dbReference type="EMBL" id="JBHUFA010000001">
    <property type="protein sequence ID" value="MFD1695365.1"/>
    <property type="molecule type" value="Genomic_DNA"/>
</dbReference>
<dbReference type="Gene3D" id="1.20.140.10">
    <property type="entry name" value="Butyryl-CoA Dehydrogenase, subunit A, domain 3"/>
    <property type="match status" value="1"/>
</dbReference>
<protein>
    <submittedName>
        <fullName evidence="9">Acyl-CoA dehydrogenase family protein</fullName>
    </submittedName>
</protein>
<dbReference type="InterPro" id="IPR006089">
    <property type="entry name" value="Acyl-CoA_DH_CS"/>
</dbReference>
<dbReference type="Pfam" id="PF00441">
    <property type="entry name" value="Acyl-CoA_dh_1"/>
    <property type="match status" value="1"/>
</dbReference>
<evidence type="ECO:0000313" key="9">
    <source>
        <dbReference type="EMBL" id="MFD1695365.1"/>
    </source>
</evidence>
<evidence type="ECO:0000313" key="10">
    <source>
        <dbReference type="Proteomes" id="UP001597327"/>
    </source>
</evidence>
<dbReference type="Gene3D" id="2.40.110.10">
    <property type="entry name" value="Butyryl-CoA Dehydrogenase, subunit A, domain 2"/>
    <property type="match status" value="1"/>
</dbReference>
<dbReference type="PANTHER" id="PTHR43884">
    <property type="entry name" value="ACYL-COA DEHYDROGENASE"/>
    <property type="match status" value="1"/>
</dbReference>